<name>A0A0R1SI36_9LACO</name>
<gene>
    <name evidence="1" type="ORF">FC27_GL001201</name>
</gene>
<evidence type="ECO:0000313" key="1">
    <source>
        <dbReference type="EMBL" id="KRL65909.1"/>
    </source>
</evidence>
<accession>A0A0R1SI36</accession>
<dbReference type="eggNOG" id="COG4260">
    <property type="taxonomic scope" value="Bacteria"/>
</dbReference>
<evidence type="ECO:0000313" key="2">
    <source>
        <dbReference type="Proteomes" id="UP000051647"/>
    </source>
</evidence>
<keyword evidence="2" id="KW-1185">Reference proteome</keyword>
<dbReference type="Proteomes" id="UP000051647">
    <property type="component" value="Unassembled WGS sequence"/>
</dbReference>
<protein>
    <submittedName>
        <fullName evidence="1">Uncharacterized protein</fullName>
    </submittedName>
</protein>
<organism evidence="1 2">
    <name type="scientific">Companilactobacillus versmoldensis DSM 14857 = KCTC 3814</name>
    <dbReference type="NCBI Taxonomy" id="1423815"/>
    <lineage>
        <taxon>Bacteria</taxon>
        <taxon>Bacillati</taxon>
        <taxon>Bacillota</taxon>
        <taxon>Bacilli</taxon>
        <taxon>Lactobacillales</taxon>
        <taxon>Lactobacillaceae</taxon>
        <taxon>Companilactobacillus</taxon>
    </lineage>
</organism>
<comment type="caution">
    <text evidence="1">The sequence shown here is derived from an EMBL/GenBank/DDBJ whole genome shotgun (WGS) entry which is preliminary data.</text>
</comment>
<reference evidence="1 2" key="1">
    <citation type="journal article" date="2015" name="Genome Announc.">
        <title>Expanding the biotechnology potential of lactobacilli through comparative genomics of 213 strains and associated genera.</title>
        <authorList>
            <person name="Sun Z."/>
            <person name="Harris H.M."/>
            <person name="McCann A."/>
            <person name="Guo C."/>
            <person name="Argimon S."/>
            <person name="Zhang W."/>
            <person name="Yang X."/>
            <person name="Jeffery I.B."/>
            <person name="Cooney J.C."/>
            <person name="Kagawa T.F."/>
            <person name="Liu W."/>
            <person name="Song Y."/>
            <person name="Salvetti E."/>
            <person name="Wrobel A."/>
            <person name="Rasinkangas P."/>
            <person name="Parkhill J."/>
            <person name="Rea M.C."/>
            <person name="O'Sullivan O."/>
            <person name="Ritari J."/>
            <person name="Douillard F.P."/>
            <person name="Paul Ross R."/>
            <person name="Yang R."/>
            <person name="Briner A.E."/>
            <person name="Felis G.E."/>
            <person name="de Vos W.M."/>
            <person name="Barrangou R."/>
            <person name="Klaenhammer T.R."/>
            <person name="Caufield P.W."/>
            <person name="Cui Y."/>
            <person name="Zhang H."/>
            <person name="O'Toole P.W."/>
        </authorList>
    </citation>
    <scope>NUCLEOTIDE SEQUENCE [LARGE SCALE GENOMIC DNA]</scope>
    <source>
        <strain evidence="1 2">DSM 14857</strain>
    </source>
</reference>
<dbReference type="PATRIC" id="fig|1423815.3.peg.1232"/>
<dbReference type="EMBL" id="AZFA01000024">
    <property type="protein sequence ID" value="KRL65909.1"/>
    <property type="molecule type" value="Genomic_DNA"/>
</dbReference>
<dbReference type="STRING" id="1423815.FC27_GL001201"/>
<dbReference type="AlphaFoldDB" id="A0A0R1SI36"/>
<proteinExistence type="predicted"/>
<sequence length="144" mass="15947">MTDPIRFIREFVPVTTGYYSFDDGKARSQLLSEFLQSFTLVLNSLSEQYRISQLPAHSSEIVGKIAQSRSLVGDWQERFGIKLFSIGIENIEFSEDSRGLVKEFSSNRMNVNSYNGLSQQSANLAAQQKIADGIKDNGLGDGAG</sequence>